<dbReference type="EMBL" id="LGRV01000003">
    <property type="protein sequence ID" value="KOS68405.1"/>
    <property type="molecule type" value="Genomic_DNA"/>
</dbReference>
<sequence>MKKVYLLLLMLVVLAGCGLVNQEVHYVAKSSHWKAVYHSNTGDGLMLIYLDDGQEVGDIQIKIEGKKEALSISDARVNEEGKIIIQKKDVKKIFNEDTTPTIQIQWQGQEETLVVQ</sequence>
<evidence type="ECO:0000313" key="2">
    <source>
        <dbReference type="Proteomes" id="UP000050668"/>
    </source>
</evidence>
<keyword evidence="2" id="KW-1185">Reference proteome</keyword>
<organism evidence="1 2">
    <name type="scientific">Lysinibacillus contaminans</name>
    <dbReference type="NCBI Taxonomy" id="1293441"/>
    <lineage>
        <taxon>Bacteria</taxon>
        <taxon>Bacillati</taxon>
        <taxon>Bacillota</taxon>
        <taxon>Bacilli</taxon>
        <taxon>Bacillales</taxon>
        <taxon>Bacillaceae</taxon>
        <taxon>Lysinibacillus</taxon>
    </lineage>
</organism>
<name>A0ABR5K0F7_9BACI</name>
<proteinExistence type="predicted"/>
<gene>
    <name evidence="1" type="ORF">AEA09_07440</name>
</gene>
<protein>
    <recommendedName>
        <fullName evidence="3">Lipoprotein</fullName>
    </recommendedName>
</protein>
<reference evidence="2" key="1">
    <citation type="submission" date="2015-07" db="EMBL/GenBank/DDBJ databases">
        <title>Fjat-14205 dsm 2895.</title>
        <authorList>
            <person name="Liu B."/>
            <person name="Wang J."/>
            <person name="Zhu Y."/>
            <person name="Liu G."/>
            <person name="Chen Q."/>
            <person name="Chen Z."/>
            <person name="Lan J."/>
            <person name="Che J."/>
            <person name="Ge C."/>
            <person name="Shi H."/>
            <person name="Pan Z."/>
            <person name="Liu X."/>
        </authorList>
    </citation>
    <scope>NUCLEOTIDE SEQUENCE [LARGE SCALE GENOMIC DNA]</scope>
    <source>
        <strain evidence="2">DSM 25560</strain>
    </source>
</reference>
<evidence type="ECO:0008006" key="3">
    <source>
        <dbReference type="Google" id="ProtNLM"/>
    </source>
</evidence>
<comment type="caution">
    <text evidence="1">The sequence shown here is derived from an EMBL/GenBank/DDBJ whole genome shotgun (WGS) entry which is preliminary data.</text>
</comment>
<dbReference type="PROSITE" id="PS51257">
    <property type="entry name" value="PROKAR_LIPOPROTEIN"/>
    <property type="match status" value="1"/>
</dbReference>
<dbReference type="Proteomes" id="UP000050668">
    <property type="component" value="Unassembled WGS sequence"/>
</dbReference>
<accession>A0ABR5K0F7</accession>
<dbReference type="RefSeq" id="WP_053583232.1">
    <property type="nucleotide sequence ID" value="NZ_LGRV01000003.1"/>
</dbReference>
<evidence type="ECO:0000313" key="1">
    <source>
        <dbReference type="EMBL" id="KOS68405.1"/>
    </source>
</evidence>